<keyword evidence="4 6" id="KW-0472">Membrane</keyword>
<organism evidence="7 8">
    <name type="scientific">Penicillium cosmopolitanum</name>
    <dbReference type="NCBI Taxonomy" id="1131564"/>
    <lineage>
        <taxon>Eukaryota</taxon>
        <taxon>Fungi</taxon>
        <taxon>Dikarya</taxon>
        <taxon>Ascomycota</taxon>
        <taxon>Pezizomycotina</taxon>
        <taxon>Eurotiomycetes</taxon>
        <taxon>Eurotiomycetidae</taxon>
        <taxon>Eurotiales</taxon>
        <taxon>Aspergillaceae</taxon>
        <taxon>Penicillium</taxon>
    </lineage>
</organism>
<keyword evidence="2 6" id="KW-0812">Transmembrane</keyword>
<evidence type="ECO:0000256" key="5">
    <source>
        <dbReference type="SAM" id="MobiDB-lite"/>
    </source>
</evidence>
<protein>
    <recommendedName>
        <fullName evidence="9">Mg2+ transporter protein, CorA-like/Zinc transport protein ZntB</fullName>
    </recommendedName>
</protein>
<evidence type="ECO:0000313" key="8">
    <source>
        <dbReference type="Proteomes" id="UP001147747"/>
    </source>
</evidence>
<dbReference type="AlphaFoldDB" id="A0A9X0B955"/>
<dbReference type="Proteomes" id="UP001147747">
    <property type="component" value="Unassembled WGS sequence"/>
</dbReference>
<reference evidence="7" key="1">
    <citation type="submission" date="2022-12" db="EMBL/GenBank/DDBJ databases">
        <authorList>
            <person name="Petersen C."/>
        </authorList>
    </citation>
    <scope>NUCLEOTIDE SEQUENCE</scope>
    <source>
        <strain evidence="7">IBT 29677</strain>
    </source>
</reference>
<dbReference type="GO" id="GO:0016020">
    <property type="term" value="C:membrane"/>
    <property type="evidence" value="ECO:0007669"/>
    <property type="project" value="UniProtKB-SubCell"/>
</dbReference>
<accession>A0A9X0B955</accession>
<evidence type="ECO:0000256" key="4">
    <source>
        <dbReference type="ARBA" id="ARBA00023136"/>
    </source>
</evidence>
<dbReference type="InterPro" id="IPR045863">
    <property type="entry name" value="CorA_TM1_TM2"/>
</dbReference>
<evidence type="ECO:0008006" key="9">
    <source>
        <dbReference type="Google" id="ProtNLM"/>
    </source>
</evidence>
<feature type="transmembrane region" description="Helical" evidence="6">
    <location>
        <begin position="301"/>
        <end position="325"/>
    </location>
</feature>
<reference evidence="7" key="2">
    <citation type="journal article" date="2023" name="IMA Fungus">
        <title>Comparative genomic study of the Penicillium genus elucidates a diverse pangenome and 15 lateral gene transfer events.</title>
        <authorList>
            <person name="Petersen C."/>
            <person name="Sorensen T."/>
            <person name="Nielsen M.R."/>
            <person name="Sondergaard T.E."/>
            <person name="Sorensen J.L."/>
            <person name="Fitzpatrick D.A."/>
            <person name="Frisvad J.C."/>
            <person name="Nielsen K.L."/>
        </authorList>
    </citation>
    <scope>NUCLEOTIDE SEQUENCE</scope>
    <source>
        <strain evidence="7">IBT 29677</strain>
    </source>
</reference>
<keyword evidence="8" id="KW-1185">Reference proteome</keyword>
<dbReference type="Gene3D" id="1.20.58.340">
    <property type="entry name" value="Magnesium transport protein CorA, transmembrane region"/>
    <property type="match status" value="1"/>
</dbReference>
<dbReference type="SUPFAM" id="SSF144083">
    <property type="entry name" value="Magnesium transport protein CorA, transmembrane region"/>
    <property type="match status" value="1"/>
</dbReference>
<dbReference type="RefSeq" id="XP_056488354.1">
    <property type="nucleotide sequence ID" value="XM_056632803.1"/>
</dbReference>
<comment type="caution">
    <text evidence="7">The sequence shown here is derived from an EMBL/GenBank/DDBJ whole genome shotgun (WGS) entry which is preliminary data.</text>
</comment>
<dbReference type="OrthoDB" id="5207033at2759"/>
<feature type="region of interest" description="Disordered" evidence="5">
    <location>
        <begin position="150"/>
        <end position="169"/>
    </location>
</feature>
<comment type="subcellular location">
    <subcellularLocation>
        <location evidence="1">Membrane</location>
        <topology evidence="1">Multi-pass membrane protein</topology>
    </subcellularLocation>
</comment>
<feature type="transmembrane region" description="Helical" evidence="6">
    <location>
        <begin position="337"/>
        <end position="358"/>
    </location>
</feature>
<evidence type="ECO:0000313" key="7">
    <source>
        <dbReference type="EMBL" id="KAJ5392676.1"/>
    </source>
</evidence>
<evidence type="ECO:0000256" key="2">
    <source>
        <dbReference type="ARBA" id="ARBA00022692"/>
    </source>
</evidence>
<dbReference type="EMBL" id="JAPZBU010000008">
    <property type="protein sequence ID" value="KAJ5392676.1"/>
    <property type="molecule type" value="Genomic_DNA"/>
</dbReference>
<name>A0A9X0B955_9EURO</name>
<keyword evidence="3 6" id="KW-1133">Transmembrane helix</keyword>
<sequence>MEPKFAQADTIRNCLSCRKKFTSIFYFPRSWWSKFVSNSGGYFGHQVIRHAGKPTEFNTWVSFEVKHVTQDMSYMWPKINVFTKWKYSTEQTGILIFDPSDHVSEWFLSPATDSMSDPFWIYTNLVEELASLAESAVKSIRDQVRPSEKDPVRFTHPWERSPESQHQELRSNTKRQWATFIHEVARHATHVTESLDISIQTMERILAHHHDYLKLEHINMSGNDHILQLSEDIHSQLSFLQSCLVSLRCRSTSNEKRLQNEMQRGYNRAAQETADLAQVTADLAQENADLARLDSAAMKKIAYVTLIFLPPTFICALFSMSFFNFSLDSGWSVAKEFWIYWASAIPTTLVIIYLWQYFGETGQQNRLKTEPKPMFLEELV</sequence>
<gene>
    <name evidence="7" type="ORF">N7509_008166</name>
</gene>
<evidence type="ECO:0000256" key="6">
    <source>
        <dbReference type="SAM" id="Phobius"/>
    </source>
</evidence>
<evidence type="ECO:0000256" key="1">
    <source>
        <dbReference type="ARBA" id="ARBA00004141"/>
    </source>
</evidence>
<proteinExistence type="predicted"/>
<dbReference type="GeneID" id="81371783"/>
<evidence type="ECO:0000256" key="3">
    <source>
        <dbReference type="ARBA" id="ARBA00022989"/>
    </source>
</evidence>